<proteinExistence type="predicted"/>
<gene>
    <name evidence="2" type="ORF">BG844_09455</name>
</gene>
<comment type="caution">
    <text evidence="2">The sequence shown here is derived from an EMBL/GenBank/DDBJ whole genome shotgun (WGS) entry which is preliminary data.</text>
</comment>
<dbReference type="SUPFAM" id="SSF52540">
    <property type="entry name" value="P-loop containing nucleoside triphosphate hydrolases"/>
    <property type="match status" value="1"/>
</dbReference>
<evidence type="ECO:0000313" key="2">
    <source>
        <dbReference type="EMBL" id="OJF14547.1"/>
    </source>
</evidence>
<reference evidence="2 3" key="1">
    <citation type="submission" date="2016-09" db="EMBL/GenBank/DDBJ databases">
        <title>Couchioplanes caeruleus draft genome sequence.</title>
        <authorList>
            <person name="Sheehan J."/>
            <person name="Caffrey P."/>
        </authorList>
    </citation>
    <scope>NUCLEOTIDE SEQUENCE [LARGE SCALE GENOMIC DNA]</scope>
    <source>
        <strain evidence="2 3">DSM 43634</strain>
    </source>
</reference>
<evidence type="ECO:0000259" key="1">
    <source>
        <dbReference type="Pfam" id="PF01656"/>
    </source>
</evidence>
<dbReference type="Pfam" id="PF01656">
    <property type="entry name" value="CbiA"/>
    <property type="match status" value="1"/>
</dbReference>
<accession>A0A1K0GYP2</accession>
<organism evidence="2 3">
    <name type="scientific">Couchioplanes caeruleus subsp. caeruleus</name>
    <dbReference type="NCBI Taxonomy" id="56427"/>
    <lineage>
        <taxon>Bacteria</taxon>
        <taxon>Bacillati</taxon>
        <taxon>Actinomycetota</taxon>
        <taxon>Actinomycetes</taxon>
        <taxon>Micromonosporales</taxon>
        <taxon>Micromonosporaceae</taxon>
        <taxon>Couchioplanes</taxon>
    </lineage>
</organism>
<name>A0A1K0GYP2_9ACTN</name>
<keyword evidence="3" id="KW-1185">Reference proteome</keyword>
<dbReference type="InterPro" id="IPR027417">
    <property type="entry name" value="P-loop_NTPase"/>
</dbReference>
<sequence length="263" mass="28630">MPERGKGAWLAQYGLTPSDLAGFTVVVAAYKGGVGKTFLAYEMAYLLGAVLLDLDWDKGNASGAWGYREEQRVNRPLLDALETGRVPRPLAGGPWRPDLVPCAKEFGHNQPSAERMTKTIERWTAQWGQELQCPVVIDTHPGGTPSTFAAVAAGNLVLTPAVLRERDMAATEDMLEELKSYPLLIVPNMVPLSPPERYITRLEHAAGRAQAPIGPEISEYKWLGGRTRRMAVTATDPVPKRASSLVSELHKLGETVVGYARAA</sequence>
<feature type="domain" description="CobQ/CobB/MinD/ParA nucleotide binding" evidence="1">
    <location>
        <begin position="25"/>
        <end position="167"/>
    </location>
</feature>
<evidence type="ECO:0000313" key="3">
    <source>
        <dbReference type="Proteomes" id="UP000182486"/>
    </source>
</evidence>
<protein>
    <recommendedName>
        <fullName evidence="1">CobQ/CobB/MinD/ParA nucleotide binding domain-containing protein</fullName>
    </recommendedName>
</protein>
<dbReference type="InterPro" id="IPR002586">
    <property type="entry name" value="CobQ/CobB/MinD/ParA_Nub-bd_dom"/>
</dbReference>
<dbReference type="AlphaFoldDB" id="A0A1K0GYP2"/>
<dbReference type="Proteomes" id="UP000182486">
    <property type="component" value="Unassembled WGS sequence"/>
</dbReference>
<dbReference type="EMBL" id="MEIA01000096">
    <property type="protein sequence ID" value="OJF14547.1"/>
    <property type="molecule type" value="Genomic_DNA"/>
</dbReference>
<dbReference type="Gene3D" id="3.40.50.300">
    <property type="entry name" value="P-loop containing nucleotide triphosphate hydrolases"/>
    <property type="match status" value="1"/>
</dbReference>